<comment type="similarity">
    <text evidence="1">Belongs to the pseudomonas-type ThrB family.</text>
</comment>
<dbReference type="SUPFAM" id="SSF56112">
    <property type="entry name" value="Protein kinase-like (PK-like)"/>
    <property type="match status" value="1"/>
</dbReference>
<dbReference type="Gene3D" id="1.20.1270.170">
    <property type="match status" value="1"/>
</dbReference>
<evidence type="ECO:0000313" key="4">
    <source>
        <dbReference type="Proteomes" id="UP000682811"/>
    </source>
</evidence>
<dbReference type="Proteomes" id="UP000682811">
    <property type="component" value="Unassembled WGS sequence"/>
</dbReference>
<dbReference type="Gene3D" id="3.30.200.70">
    <property type="match status" value="1"/>
</dbReference>
<accession>A0A920CTJ5</accession>
<dbReference type="Gene3D" id="1.10.510.10">
    <property type="entry name" value="Transferase(Phosphotransferase) domain 1"/>
    <property type="match status" value="1"/>
</dbReference>
<proteinExistence type="inferred from homology"/>
<evidence type="ECO:0000256" key="1">
    <source>
        <dbReference type="ARBA" id="ARBA00038240"/>
    </source>
</evidence>
<dbReference type="Pfam" id="PF01636">
    <property type="entry name" value="APH"/>
    <property type="match status" value="1"/>
</dbReference>
<dbReference type="AlphaFoldDB" id="A0A920CTJ5"/>
<comment type="caution">
    <text evidence="3">The sequence shown here is derived from an EMBL/GenBank/DDBJ whole genome shotgun (WGS) entry which is preliminary data.</text>
</comment>
<evidence type="ECO:0000313" key="3">
    <source>
        <dbReference type="EMBL" id="GIO50410.1"/>
    </source>
</evidence>
<dbReference type="GO" id="GO:0004413">
    <property type="term" value="F:homoserine kinase activity"/>
    <property type="evidence" value="ECO:0007669"/>
    <property type="project" value="TreeGrafter"/>
</dbReference>
<reference evidence="3 4" key="1">
    <citation type="submission" date="2021-03" db="EMBL/GenBank/DDBJ databases">
        <title>Antimicrobial resistance genes in bacteria isolated from Japanese honey, and their potential for conferring macrolide and lincosamide resistance in the American foulbrood pathogen Paenibacillus larvae.</title>
        <authorList>
            <person name="Okamoto M."/>
            <person name="Kumagai M."/>
            <person name="Kanamori H."/>
            <person name="Takamatsu D."/>
        </authorList>
    </citation>
    <scope>NUCLEOTIDE SEQUENCE [LARGE SCALE GENOMIC DNA]</scope>
    <source>
        <strain evidence="3 4">J34TS1</strain>
    </source>
</reference>
<protein>
    <submittedName>
        <fullName evidence="3">Aminoglycoside phosphotransferase</fullName>
    </submittedName>
</protein>
<gene>
    <name evidence="3" type="ORF">J34TS1_51750</name>
</gene>
<dbReference type="GO" id="GO:0009088">
    <property type="term" value="P:threonine biosynthetic process"/>
    <property type="evidence" value="ECO:0007669"/>
    <property type="project" value="TreeGrafter"/>
</dbReference>
<dbReference type="InterPro" id="IPR002575">
    <property type="entry name" value="Aminoglycoside_PTrfase"/>
</dbReference>
<sequence>MKDEDIYGILNRYDLHQPVLNFLRHNENRTYRVDDAEGNSYLLRIHQPVKDGMAGLQHTYDGLHGELQMLEQLASRSGVTAQQPLRNLDGELITVIEQNGVRLNCSLLTWLKGRDLNKEDLIEREVVRKLGHQLGELHSFFREYPHDGLEKRPSQGIPYNNQMVKIIHKGLERGLFTSADVAIIEQTIRLINSRLEEKGKTAETWGLIHGDLGMGNVIVTAEGEMSFIDFGFFGTGYYLLDAAMGAQMIPADHRDIFLEGYYGHSGMHTDDRVLIEGFMLVAIIGYYAFQMENESVHAWMRERMPRLCANYCNPFLAGKSIFYIA</sequence>
<dbReference type="RefSeq" id="WP_212980621.1">
    <property type="nucleotide sequence ID" value="NZ_AP025343.1"/>
</dbReference>
<dbReference type="InterPro" id="IPR050249">
    <property type="entry name" value="Pseudomonas-type_ThrB"/>
</dbReference>
<dbReference type="PANTHER" id="PTHR21064:SF6">
    <property type="entry name" value="AMINOGLYCOSIDE PHOSPHOTRANSFERASE DOMAIN-CONTAINING PROTEIN"/>
    <property type="match status" value="1"/>
</dbReference>
<dbReference type="PANTHER" id="PTHR21064">
    <property type="entry name" value="AMINOGLYCOSIDE PHOSPHOTRANSFERASE DOMAIN-CONTAINING PROTEIN-RELATED"/>
    <property type="match status" value="1"/>
</dbReference>
<organism evidence="3 4">
    <name type="scientific">Paenibacillus azoreducens</name>
    <dbReference type="NCBI Taxonomy" id="116718"/>
    <lineage>
        <taxon>Bacteria</taxon>
        <taxon>Bacillati</taxon>
        <taxon>Bacillota</taxon>
        <taxon>Bacilli</taxon>
        <taxon>Bacillales</taxon>
        <taxon>Paenibacillaceae</taxon>
        <taxon>Paenibacillus</taxon>
    </lineage>
</organism>
<name>A0A920CTJ5_9BACL</name>
<evidence type="ECO:0000259" key="2">
    <source>
        <dbReference type="Pfam" id="PF01636"/>
    </source>
</evidence>
<dbReference type="EMBL" id="BORT01000032">
    <property type="protein sequence ID" value="GIO50410.1"/>
    <property type="molecule type" value="Genomic_DNA"/>
</dbReference>
<dbReference type="InterPro" id="IPR011009">
    <property type="entry name" value="Kinase-like_dom_sf"/>
</dbReference>
<keyword evidence="4" id="KW-1185">Reference proteome</keyword>
<feature type="domain" description="Aminoglycoside phosphotransferase" evidence="2">
    <location>
        <begin position="26"/>
        <end position="264"/>
    </location>
</feature>